<dbReference type="PANTHER" id="PTHR43102">
    <property type="entry name" value="SLR1143 PROTEIN"/>
    <property type="match status" value="1"/>
</dbReference>
<dbReference type="Gene3D" id="3.30.450.40">
    <property type="match status" value="1"/>
</dbReference>
<accession>A0A1H3EVQ5</accession>
<dbReference type="Gene3D" id="2.40.50.1020">
    <property type="entry name" value="LytTr DNA-binding domain"/>
    <property type="match status" value="1"/>
</dbReference>
<dbReference type="PROSITE" id="PS50930">
    <property type="entry name" value="HTH_LYTTR"/>
    <property type="match status" value="1"/>
</dbReference>
<dbReference type="Pfam" id="PF01590">
    <property type="entry name" value="GAF"/>
    <property type="match status" value="1"/>
</dbReference>
<reference evidence="3" key="1">
    <citation type="submission" date="2016-10" db="EMBL/GenBank/DDBJ databases">
        <authorList>
            <person name="Varghese N."/>
            <person name="Submissions S."/>
        </authorList>
    </citation>
    <scope>NUCLEOTIDE SEQUENCE [LARGE SCALE GENOMIC DNA]</scope>
    <source>
        <strain evidence="3">CGMCC 1.8975</strain>
    </source>
</reference>
<dbReference type="Pfam" id="PF04397">
    <property type="entry name" value="LytTR"/>
    <property type="match status" value="1"/>
</dbReference>
<dbReference type="InterPro" id="IPR029016">
    <property type="entry name" value="GAF-like_dom_sf"/>
</dbReference>
<keyword evidence="3" id="KW-1185">Reference proteome</keyword>
<evidence type="ECO:0000259" key="1">
    <source>
        <dbReference type="PROSITE" id="PS50930"/>
    </source>
</evidence>
<organism evidence="2 3">
    <name type="scientific">Hymenobacter psychrophilus</name>
    <dbReference type="NCBI Taxonomy" id="651662"/>
    <lineage>
        <taxon>Bacteria</taxon>
        <taxon>Pseudomonadati</taxon>
        <taxon>Bacteroidota</taxon>
        <taxon>Cytophagia</taxon>
        <taxon>Cytophagales</taxon>
        <taxon>Hymenobacteraceae</taxon>
        <taxon>Hymenobacter</taxon>
    </lineage>
</organism>
<feature type="domain" description="HTH LytTR-type" evidence="1">
    <location>
        <begin position="214"/>
        <end position="287"/>
    </location>
</feature>
<dbReference type="Proteomes" id="UP000199249">
    <property type="component" value="Unassembled WGS sequence"/>
</dbReference>
<gene>
    <name evidence="2" type="ORF">SAMN04488069_103304</name>
</gene>
<dbReference type="SUPFAM" id="SSF55781">
    <property type="entry name" value="GAF domain-like"/>
    <property type="match status" value="1"/>
</dbReference>
<dbReference type="EMBL" id="FNOV01000003">
    <property type="protein sequence ID" value="SDX82148.1"/>
    <property type="molecule type" value="Genomic_DNA"/>
</dbReference>
<dbReference type="SMART" id="SM00850">
    <property type="entry name" value="LytTR"/>
    <property type="match status" value="1"/>
</dbReference>
<dbReference type="OrthoDB" id="9811889at2"/>
<dbReference type="AlphaFoldDB" id="A0A1H3EVQ5"/>
<protein>
    <submittedName>
        <fullName evidence="2">GAF domain-containing protein</fullName>
    </submittedName>
</protein>
<dbReference type="InterPro" id="IPR007492">
    <property type="entry name" value="LytTR_DNA-bd_dom"/>
</dbReference>
<evidence type="ECO:0000313" key="3">
    <source>
        <dbReference type="Proteomes" id="UP000199249"/>
    </source>
</evidence>
<proteinExistence type="predicted"/>
<dbReference type="STRING" id="651662.SAMN04488069_103304"/>
<dbReference type="PANTHER" id="PTHR43102:SF2">
    <property type="entry name" value="GAF DOMAIN-CONTAINING PROTEIN"/>
    <property type="match status" value="1"/>
</dbReference>
<name>A0A1H3EVQ5_9BACT</name>
<dbReference type="InterPro" id="IPR003018">
    <property type="entry name" value="GAF"/>
</dbReference>
<sequence length="323" mass="36240">MLLEESSFPSEAQSGLSQSGLSRAQEIRRLAALQSYEIMDTPAEAAFDDLARLASIICNTPISLVSLLDGERQWFKARTDQNWPVSTPRELAFCQQAIQGKTLYEVEDATCHPLFEHNALVTGAPNIRFYAGYPLLTAQGDALGTLCAIDTVPRRLNDGQRDALAVLSREVVAHLELRRARLELEMERQKLDDLLRLANGTAESLYLSRSHNEIFIKQDHRLIRLKTADIRYVEALGDYVNIYAGSERYTIYSTMKELETRLPAHDFARVHRKYIVRLDRIIAIESDALLMETDRGAEGGPSLLPVPIGNSFKAGLLSRLNLV</sequence>
<evidence type="ECO:0000313" key="2">
    <source>
        <dbReference type="EMBL" id="SDX82148.1"/>
    </source>
</evidence>
<dbReference type="GO" id="GO:0003677">
    <property type="term" value="F:DNA binding"/>
    <property type="evidence" value="ECO:0007669"/>
    <property type="project" value="InterPro"/>
</dbReference>